<feature type="region of interest" description="Disordered" evidence="1">
    <location>
        <begin position="292"/>
        <end position="314"/>
    </location>
</feature>
<organism evidence="2 3">
    <name type="scientific">Staphylotrichum longicolle</name>
    <dbReference type="NCBI Taxonomy" id="669026"/>
    <lineage>
        <taxon>Eukaryota</taxon>
        <taxon>Fungi</taxon>
        <taxon>Dikarya</taxon>
        <taxon>Ascomycota</taxon>
        <taxon>Pezizomycotina</taxon>
        <taxon>Sordariomycetes</taxon>
        <taxon>Sordariomycetidae</taxon>
        <taxon>Sordariales</taxon>
        <taxon>Chaetomiaceae</taxon>
        <taxon>Staphylotrichum</taxon>
    </lineage>
</organism>
<protein>
    <recommendedName>
        <fullName evidence="4">ATP-grasp domain-containing protein</fullName>
    </recommendedName>
</protein>
<dbReference type="PANTHER" id="PTHR37018:SF1">
    <property type="entry name" value="CULTURE SPECIFIC PROTEIN, PUTATIVE (AFU_ORTHOLOGUE AFUA_2G00130)-RELATED"/>
    <property type="match status" value="1"/>
</dbReference>
<dbReference type="PANTHER" id="PTHR37018">
    <property type="entry name" value="CULTURE SPECIFIC PROTEIN, PUTATIVE (AFU_ORTHOLOGUE AFUA_2G00130)-RELATED"/>
    <property type="match status" value="1"/>
</dbReference>
<evidence type="ECO:0000313" key="2">
    <source>
        <dbReference type="EMBL" id="KAG7291422.1"/>
    </source>
</evidence>
<dbReference type="Proteomes" id="UP001197093">
    <property type="component" value="Unassembled WGS sequence"/>
</dbReference>
<evidence type="ECO:0000313" key="3">
    <source>
        <dbReference type="Proteomes" id="UP001197093"/>
    </source>
</evidence>
<reference evidence="2" key="1">
    <citation type="submission" date="2023-02" db="EMBL/GenBank/DDBJ databases">
        <authorList>
            <person name="Palmer J.M."/>
        </authorList>
    </citation>
    <scope>NUCLEOTIDE SEQUENCE</scope>
    <source>
        <strain evidence="2">FW57</strain>
    </source>
</reference>
<evidence type="ECO:0000256" key="1">
    <source>
        <dbReference type="SAM" id="MobiDB-lite"/>
    </source>
</evidence>
<accession>A0AAD4I0U0</accession>
<comment type="caution">
    <text evidence="2">The sequence shown here is derived from an EMBL/GenBank/DDBJ whole genome shotgun (WGS) entry which is preliminary data.</text>
</comment>
<sequence length="542" mass="57848">MGSLGAQNPAGVKLPTIKLDTTLDELYKRASPDSSRTQLGWVSCGVTSGVDLTPAFPRNTKFIYQDQAFTAAPRHELNNGNATLQRSLAEKYLSHIPQRDAFVSGNTKVVFFNISQDPEQIEHERREAEATISVLDPSQRPEIIFCPGPSKIPMKEHGIDTLEYKVVIDGLQGYPLTHDLETHWLLNSKAALARSGLPTPRSEVIEPDGHPPPADSCCDPCAAAAADTSRLPCIPAHCTGPRGRWLAAQTARILSAVRARPVPFVLKTQQAFGGAGTWLVTTPSQKAQLLADLGGGADNDQTKKEGDGDGGDGDGGDGLLRKLLSLLTPSNAHLSPAAILLTDLIPRPKGDYGLTFFVTAAGAPPIFLAAAEQMLTEDGSSAWIGSRINYARQDALREKFAGLVGRIAAWVARHGYVGPVGADVLEAAGEDGAGEGEEEVFVVDLNVRTCGSVGLPLLRGHFTARGLGCASSFSISVRGGRGEFARAWRAPLEEGRMVILSWYEDPSGTGESIADVVVGGEDEARLGELMRAVRERTEEVTF</sequence>
<proteinExistence type="predicted"/>
<dbReference type="AlphaFoldDB" id="A0AAD4I0U0"/>
<gene>
    <name evidence="2" type="ORF">NEMBOFW57_001441</name>
</gene>
<evidence type="ECO:0008006" key="4">
    <source>
        <dbReference type="Google" id="ProtNLM"/>
    </source>
</evidence>
<dbReference type="EMBL" id="JAHCVI010000001">
    <property type="protein sequence ID" value="KAG7291422.1"/>
    <property type="molecule type" value="Genomic_DNA"/>
</dbReference>
<keyword evidence="3" id="KW-1185">Reference proteome</keyword>
<dbReference type="InterPro" id="IPR053269">
    <property type="entry name" value="Asp-Met_ligase"/>
</dbReference>
<name>A0AAD4I0U0_9PEZI</name>